<evidence type="ECO:0000256" key="3">
    <source>
        <dbReference type="ARBA" id="ARBA00012438"/>
    </source>
</evidence>
<evidence type="ECO:0000256" key="12">
    <source>
        <dbReference type="ARBA" id="ARBA00023136"/>
    </source>
</evidence>
<proteinExistence type="predicted"/>
<dbReference type="Gene3D" id="3.30.565.10">
    <property type="entry name" value="Histidine kinase-like ATPase, C-terminal domain"/>
    <property type="match status" value="1"/>
</dbReference>
<dbReference type="InterPro" id="IPR003594">
    <property type="entry name" value="HATPase_dom"/>
</dbReference>
<keyword evidence="5" id="KW-0808">Transferase</keyword>
<dbReference type="GO" id="GO:0005524">
    <property type="term" value="F:ATP binding"/>
    <property type="evidence" value="ECO:0007669"/>
    <property type="project" value="UniProtKB-KW"/>
</dbReference>
<dbReference type="InterPro" id="IPR003661">
    <property type="entry name" value="HisK_dim/P_dom"/>
</dbReference>
<keyword evidence="16" id="KW-1185">Reference proteome</keyword>
<dbReference type="RefSeq" id="WP_107970244.1">
    <property type="nucleotide sequence ID" value="NZ_NWBU01000018.1"/>
</dbReference>
<dbReference type="GO" id="GO:0000155">
    <property type="term" value="F:phosphorelay sensor kinase activity"/>
    <property type="evidence" value="ECO:0007669"/>
    <property type="project" value="InterPro"/>
</dbReference>
<dbReference type="OrthoDB" id="9789238at2"/>
<keyword evidence="10 13" id="KW-1133">Transmembrane helix</keyword>
<dbReference type="CDD" id="cd00130">
    <property type="entry name" value="PAS"/>
    <property type="match status" value="1"/>
</dbReference>
<dbReference type="EC" id="2.7.13.3" evidence="3"/>
<feature type="transmembrane region" description="Helical" evidence="13">
    <location>
        <begin position="111"/>
        <end position="129"/>
    </location>
</feature>
<dbReference type="SMART" id="SM00388">
    <property type="entry name" value="HisKA"/>
    <property type="match status" value="1"/>
</dbReference>
<dbReference type="GO" id="GO:0016020">
    <property type="term" value="C:membrane"/>
    <property type="evidence" value="ECO:0007669"/>
    <property type="project" value="UniProtKB-SubCell"/>
</dbReference>
<protein>
    <recommendedName>
        <fullName evidence="3">histidine kinase</fullName>
        <ecNumber evidence="3">2.7.13.3</ecNumber>
    </recommendedName>
</protein>
<organism evidence="15 16">
    <name type="scientific">Sphingomonas oleivorans</name>
    <dbReference type="NCBI Taxonomy" id="1735121"/>
    <lineage>
        <taxon>Bacteria</taxon>
        <taxon>Pseudomonadati</taxon>
        <taxon>Pseudomonadota</taxon>
        <taxon>Alphaproteobacteria</taxon>
        <taxon>Sphingomonadales</taxon>
        <taxon>Sphingomonadaceae</taxon>
        <taxon>Sphingomonas</taxon>
    </lineage>
</organism>
<evidence type="ECO:0000256" key="9">
    <source>
        <dbReference type="ARBA" id="ARBA00022840"/>
    </source>
</evidence>
<dbReference type="GO" id="GO:0030295">
    <property type="term" value="F:protein kinase activator activity"/>
    <property type="evidence" value="ECO:0007669"/>
    <property type="project" value="TreeGrafter"/>
</dbReference>
<keyword evidence="7" id="KW-0547">Nucleotide-binding</keyword>
<dbReference type="InterPro" id="IPR050351">
    <property type="entry name" value="BphY/WalK/GraS-like"/>
</dbReference>
<dbReference type="InterPro" id="IPR036890">
    <property type="entry name" value="HATPase_C_sf"/>
</dbReference>
<evidence type="ECO:0000256" key="8">
    <source>
        <dbReference type="ARBA" id="ARBA00022777"/>
    </source>
</evidence>
<accession>A0A2T5FTS3</accession>
<dbReference type="PANTHER" id="PTHR42878">
    <property type="entry name" value="TWO-COMPONENT HISTIDINE KINASE"/>
    <property type="match status" value="1"/>
</dbReference>
<evidence type="ECO:0000259" key="14">
    <source>
        <dbReference type="PROSITE" id="PS50109"/>
    </source>
</evidence>
<evidence type="ECO:0000256" key="1">
    <source>
        <dbReference type="ARBA" id="ARBA00000085"/>
    </source>
</evidence>
<evidence type="ECO:0000256" key="6">
    <source>
        <dbReference type="ARBA" id="ARBA00022692"/>
    </source>
</evidence>
<dbReference type="InterPro" id="IPR000014">
    <property type="entry name" value="PAS"/>
</dbReference>
<name>A0A2T5FTS3_9SPHN</name>
<dbReference type="InterPro" id="IPR035965">
    <property type="entry name" value="PAS-like_dom_sf"/>
</dbReference>
<keyword evidence="9" id="KW-0067">ATP-binding</keyword>
<evidence type="ECO:0000256" key="4">
    <source>
        <dbReference type="ARBA" id="ARBA00022553"/>
    </source>
</evidence>
<dbReference type="NCBIfam" id="TIGR00229">
    <property type="entry name" value="sensory_box"/>
    <property type="match status" value="1"/>
</dbReference>
<dbReference type="AlphaFoldDB" id="A0A2T5FTS3"/>
<sequence length="530" mass="57709">MTVQPQRDAHAYPATVEPVVETASGRSRSWLLRTPQIGHVAGGILALAITIADIVTPIDLELAPLYVLAPIAAGVGGAGERGVWVWTVICIAGAMLRFTGLGDPTLDRGSIHALGVSVSTLLTVGFMVGRRARANAQQLSERRYRRMFDTLAVAIWEHDMRPVKRATERLRAAGVSDVRAYVAEHPEFVKEVRRSVRITDVNETALRMMGVRSKAEFFQNLSDFLPEEDQSFAKCIIAVDEGHPTFASETRVRAKSGELIPIMVALSFPACSGLDRITGSIMDIREKLRLEAALDRTRQELDEALRAASLTELTASIAHEVGQPLSALTGYAHACRRYINREPPDLVASRELIEDIMTAASRASEVVRHVRRMLDKSEPELMEIHLDPIVAEAVHLTSREAADTGITLISDLNAQGASIRGDRVLLQQVVINLLRNAIQATVSAGRAKPCIAISTMVLDDGIALEVKDDGRGFSEEAHEKAFTAFFTTKSHGMGLGLSISRSAIEMHRGEIWISGNGADGATIRVELPRA</sequence>
<keyword evidence="6 13" id="KW-0812">Transmembrane</keyword>
<evidence type="ECO:0000256" key="10">
    <source>
        <dbReference type="ARBA" id="ARBA00022989"/>
    </source>
</evidence>
<dbReference type="EMBL" id="NWBU01000018">
    <property type="protein sequence ID" value="PTQ07471.1"/>
    <property type="molecule type" value="Genomic_DNA"/>
</dbReference>
<dbReference type="PANTHER" id="PTHR42878:SF7">
    <property type="entry name" value="SENSOR HISTIDINE KINASE GLRK"/>
    <property type="match status" value="1"/>
</dbReference>
<reference evidence="15 16" key="1">
    <citation type="submission" date="2017-09" db="EMBL/GenBank/DDBJ databases">
        <title>Sphingomonas panjinensis sp.nov., isolated from oil-contaminated soil.</title>
        <authorList>
            <person name="Wang L."/>
            <person name="Chen L."/>
        </authorList>
    </citation>
    <scope>NUCLEOTIDE SEQUENCE [LARGE SCALE GENOMIC DNA]</scope>
    <source>
        <strain evidence="15 16">FW-11</strain>
    </source>
</reference>
<keyword evidence="12 13" id="KW-0472">Membrane</keyword>
<dbReference type="Gene3D" id="1.10.287.130">
    <property type="match status" value="1"/>
</dbReference>
<dbReference type="SUPFAM" id="SSF55874">
    <property type="entry name" value="ATPase domain of HSP90 chaperone/DNA topoisomerase II/histidine kinase"/>
    <property type="match status" value="1"/>
</dbReference>
<dbReference type="Proteomes" id="UP000244162">
    <property type="component" value="Unassembled WGS sequence"/>
</dbReference>
<keyword evidence="8" id="KW-0418">Kinase</keyword>
<feature type="transmembrane region" description="Helical" evidence="13">
    <location>
        <begin position="37"/>
        <end position="58"/>
    </location>
</feature>
<evidence type="ECO:0000256" key="5">
    <source>
        <dbReference type="ARBA" id="ARBA00022679"/>
    </source>
</evidence>
<feature type="domain" description="Histidine kinase" evidence="14">
    <location>
        <begin position="316"/>
        <end position="530"/>
    </location>
</feature>
<dbReference type="PROSITE" id="PS50109">
    <property type="entry name" value="HIS_KIN"/>
    <property type="match status" value="1"/>
</dbReference>
<comment type="subcellular location">
    <subcellularLocation>
        <location evidence="2">Membrane</location>
        <topology evidence="2">Multi-pass membrane protein</topology>
    </subcellularLocation>
</comment>
<evidence type="ECO:0000313" key="15">
    <source>
        <dbReference type="EMBL" id="PTQ07471.1"/>
    </source>
</evidence>
<dbReference type="GO" id="GO:0007234">
    <property type="term" value="P:osmosensory signaling via phosphorelay pathway"/>
    <property type="evidence" value="ECO:0007669"/>
    <property type="project" value="TreeGrafter"/>
</dbReference>
<gene>
    <name evidence="15" type="ORF">CLG96_18215</name>
</gene>
<keyword evidence="11" id="KW-0902">Two-component regulatory system</keyword>
<comment type="caution">
    <text evidence="15">The sequence shown here is derived from an EMBL/GenBank/DDBJ whole genome shotgun (WGS) entry which is preliminary data.</text>
</comment>
<dbReference type="Pfam" id="PF02518">
    <property type="entry name" value="HATPase_c"/>
    <property type="match status" value="1"/>
</dbReference>
<dbReference type="InterPro" id="IPR004358">
    <property type="entry name" value="Sig_transdc_His_kin-like_C"/>
</dbReference>
<feature type="transmembrane region" description="Helical" evidence="13">
    <location>
        <begin position="83"/>
        <end position="99"/>
    </location>
</feature>
<evidence type="ECO:0000256" key="7">
    <source>
        <dbReference type="ARBA" id="ARBA00022741"/>
    </source>
</evidence>
<dbReference type="Pfam" id="PF00512">
    <property type="entry name" value="HisKA"/>
    <property type="match status" value="1"/>
</dbReference>
<keyword evidence="4" id="KW-0597">Phosphoprotein</keyword>
<dbReference type="Gene3D" id="3.30.450.20">
    <property type="entry name" value="PAS domain"/>
    <property type="match status" value="1"/>
</dbReference>
<dbReference type="SUPFAM" id="SSF47384">
    <property type="entry name" value="Homodimeric domain of signal transducing histidine kinase"/>
    <property type="match status" value="1"/>
</dbReference>
<dbReference type="InterPro" id="IPR036097">
    <property type="entry name" value="HisK_dim/P_sf"/>
</dbReference>
<evidence type="ECO:0000256" key="11">
    <source>
        <dbReference type="ARBA" id="ARBA00023012"/>
    </source>
</evidence>
<dbReference type="SUPFAM" id="SSF55785">
    <property type="entry name" value="PYP-like sensor domain (PAS domain)"/>
    <property type="match status" value="1"/>
</dbReference>
<dbReference type="InterPro" id="IPR005467">
    <property type="entry name" value="His_kinase_dom"/>
</dbReference>
<dbReference type="SMART" id="SM00387">
    <property type="entry name" value="HATPase_c"/>
    <property type="match status" value="1"/>
</dbReference>
<evidence type="ECO:0000313" key="16">
    <source>
        <dbReference type="Proteomes" id="UP000244162"/>
    </source>
</evidence>
<comment type="catalytic activity">
    <reaction evidence="1">
        <text>ATP + protein L-histidine = ADP + protein N-phospho-L-histidine.</text>
        <dbReference type="EC" id="2.7.13.3"/>
    </reaction>
</comment>
<dbReference type="GO" id="GO:0000156">
    <property type="term" value="F:phosphorelay response regulator activity"/>
    <property type="evidence" value="ECO:0007669"/>
    <property type="project" value="TreeGrafter"/>
</dbReference>
<dbReference type="PRINTS" id="PR00344">
    <property type="entry name" value="BCTRLSENSOR"/>
</dbReference>
<evidence type="ECO:0000256" key="13">
    <source>
        <dbReference type="SAM" id="Phobius"/>
    </source>
</evidence>
<dbReference type="CDD" id="cd00082">
    <property type="entry name" value="HisKA"/>
    <property type="match status" value="1"/>
</dbReference>
<evidence type="ECO:0000256" key="2">
    <source>
        <dbReference type="ARBA" id="ARBA00004141"/>
    </source>
</evidence>